<feature type="non-terminal residue" evidence="1">
    <location>
        <position position="1"/>
    </location>
</feature>
<dbReference type="Proteomes" id="UP000789366">
    <property type="component" value="Unassembled WGS sequence"/>
</dbReference>
<name>A0ACA9RH50_9GLOM</name>
<keyword evidence="2" id="KW-1185">Reference proteome</keyword>
<proteinExistence type="predicted"/>
<gene>
    <name evidence="1" type="ORF">SPELUC_LOCUS17347</name>
</gene>
<dbReference type="EMBL" id="CAJVPW010070431">
    <property type="protein sequence ID" value="CAG8792350.1"/>
    <property type="molecule type" value="Genomic_DNA"/>
</dbReference>
<organism evidence="1 2">
    <name type="scientific">Cetraspora pellucida</name>
    <dbReference type="NCBI Taxonomy" id="1433469"/>
    <lineage>
        <taxon>Eukaryota</taxon>
        <taxon>Fungi</taxon>
        <taxon>Fungi incertae sedis</taxon>
        <taxon>Mucoromycota</taxon>
        <taxon>Glomeromycotina</taxon>
        <taxon>Glomeromycetes</taxon>
        <taxon>Diversisporales</taxon>
        <taxon>Gigasporaceae</taxon>
        <taxon>Cetraspora</taxon>
    </lineage>
</organism>
<reference evidence="1" key="1">
    <citation type="submission" date="2021-06" db="EMBL/GenBank/DDBJ databases">
        <authorList>
            <person name="Kallberg Y."/>
            <person name="Tangrot J."/>
            <person name="Rosling A."/>
        </authorList>
    </citation>
    <scope>NUCLEOTIDE SEQUENCE</scope>
    <source>
        <strain evidence="1">28 12/20/2015</strain>
    </source>
</reference>
<sequence length="106" mass="12110">NSQEQQLAEKFLKKLIEAELYLERKQSNSQIVSELLQLKKENLNIYQLLNKEGRVDKVITKLQELEKDQKNNQQPSKNNSLLLPGGVGKSTLARALAHEASQQKLK</sequence>
<accession>A0ACA9RH50</accession>
<evidence type="ECO:0000313" key="2">
    <source>
        <dbReference type="Proteomes" id="UP000789366"/>
    </source>
</evidence>
<evidence type="ECO:0000313" key="1">
    <source>
        <dbReference type="EMBL" id="CAG8792350.1"/>
    </source>
</evidence>
<comment type="caution">
    <text evidence="1">The sequence shown here is derived from an EMBL/GenBank/DDBJ whole genome shotgun (WGS) entry which is preliminary data.</text>
</comment>
<feature type="non-terminal residue" evidence="1">
    <location>
        <position position="106"/>
    </location>
</feature>
<protein>
    <submittedName>
        <fullName evidence="1">12610_t:CDS:1</fullName>
    </submittedName>
</protein>